<feature type="domain" description="DUF7869" evidence="1">
    <location>
        <begin position="340"/>
        <end position="483"/>
    </location>
</feature>
<reference evidence="2" key="1">
    <citation type="submission" date="2022-01" db="EMBL/GenBank/DDBJ databases">
        <authorList>
            <person name="King R."/>
        </authorList>
    </citation>
    <scope>NUCLEOTIDE SEQUENCE</scope>
</reference>
<dbReference type="InterPro" id="IPR057191">
    <property type="entry name" value="DUF7869"/>
</dbReference>
<dbReference type="PANTHER" id="PTHR10773">
    <property type="entry name" value="DNA-DIRECTED RNA POLYMERASES I, II, AND III SUBUNIT RPABC2"/>
    <property type="match status" value="1"/>
</dbReference>
<name>A0A9P0GEV2_9CUCU</name>
<proteinExistence type="predicted"/>
<organism evidence="2 3">
    <name type="scientific">Psylliodes chrysocephalus</name>
    <dbReference type="NCBI Taxonomy" id="3402493"/>
    <lineage>
        <taxon>Eukaryota</taxon>
        <taxon>Metazoa</taxon>
        <taxon>Ecdysozoa</taxon>
        <taxon>Arthropoda</taxon>
        <taxon>Hexapoda</taxon>
        <taxon>Insecta</taxon>
        <taxon>Pterygota</taxon>
        <taxon>Neoptera</taxon>
        <taxon>Endopterygota</taxon>
        <taxon>Coleoptera</taxon>
        <taxon>Polyphaga</taxon>
        <taxon>Cucujiformia</taxon>
        <taxon>Chrysomeloidea</taxon>
        <taxon>Chrysomelidae</taxon>
        <taxon>Galerucinae</taxon>
        <taxon>Alticini</taxon>
        <taxon>Psylliodes</taxon>
    </lineage>
</organism>
<dbReference type="AlphaFoldDB" id="A0A9P0GEV2"/>
<dbReference type="OrthoDB" id="7475343at2759"/>
<dbReference type="PANTHER" id="PTHR10773:SF19">
    <property type="match status" value="1"/>
</dbReference>
<evidence type="ECO:0000259" key="1">
    <source>
        <dbReference type="Pfam" id="PF25273"/>
    </source>
</evidence>
<accession>A0A9P0GEV2</accession>
<sequence length="598" mass="69395">MSDSENSTNKRKKGVRNTEEYKYLKIKKSRLSGNPYKNYRGNIVPGKAIGQSCKCKFKCFENISETERIAIMNKFRSFETKNEQDIYLQGLMLPQPINKRRPRKEQASLRASSFKYFVNVQAERRQVCKTAFLSLHSVSSKAIQRLQTLLNLGKSPKDLRGKQNNRKIIPGNIIQIVREHISSFPVKQSHYSSREYNYLDARLNVKIMHNLFKEKYSATNVKYSPYYKIFKEHFDYKFGRPQVDTCCQCEELNIKATSSSLNETAKRAALAELMVHKRRTKKFNNSIQVTEKVCSENDSVLGLCFDYMQNISLPSIPVQDIFYFRQLSVFPFSIHNLKNKSAQFFLYQEGVAKKGPNETCSFILKYLKQNVPSSVKELHLYSDGYGGQNKNNVMIRFCLALTDTGMFEKVVHKFPIRGHSFLPCDRDFGLVKRKLNRIDKIYTPKQVCEVICNSAKGHKFTVEMVNGEDVVDFKNWWSKHYKKTCLSIESSGRSIARAQKESFAVSSFMEFRYDHTRKGIVEALKFIDGIQTSSFILRNTNTDAVSLPIQKAYGEEKIPINIKKMNDIKKVIKYIPEEFEDFYNTLQEWPTTEADMED</sequence>
<evidence type="ECO:0000313" key="3">
    <source>
        <dbReference type="Proteomes" id="UP001153636"/>
    </source>
</evidence>
<gene>
    <name evidence="2" type="ORF">PSYICH_LOCUS6505</name>
</gene>
<dbReference type="EMBL" id="OV651814">
    <property type="protein sequence ID" value="CAH1106822.1"/>
    <property type="molecule type" value="Genomic_DNA"/>
</dbReference>
<keyword evidence="3" id="KW-1185">Reference proteome</keyword>
<evidence type="ECO:0000313" key="2">
    <source>
        <dbReference type="EMBL" id="CAH1106822.1"/>
    </source>
</evidence>
<dbReference type="Proteomes" id="UP001153636">
    <property type="component" value="Chromosome 2"/>
</dbReference>
<protein>
    <recommendedName>
        <fullName evidence="1">DUF7869 domain-containing protein</fullName>
    </recommendedName>
</protein>
<dbReference type="Pfam" id="PF25273">
    <property type="entry name" value="DUF7869"/>
    <property type="match status" value="1"/>
</dbReference>